<evidence type="ECO:0000313" key="5">
    <source>
        <dbReference type="Proteomes" id="UP000398389"/>
    </source>
</evidence>
<proteinExistence type="inferred from homology"/>
<dbReference type="InterPro" id="IPR038389">
    <property type="entry name" value="PSMG2_sf"/>
</dbReference>
<dbReference type="OrthoDB" id="10260712at2759"/>
<reference evidence="4 5" key="1">
    <citation type="submission" date="2019-09" db="EMBL/GenBank/DDBJ databases">
        <authorList>
            <person name="Brejova B."/>
        </authorList>
    </citation>
    <scope>NUCLEOTIDE SEQUENCE [LARGE SCALE GENOMIC DNA]</scope>
</reference>
<dbReference type="RefSeq" id="XP_031856597.1">
    <property type="nucleotide sequence ID" value="XM_032000706.1"/>
</dbReference>
<organism evidence="4 5">
    <name type="scientific">Magnusiomyces paraingens</name>
    <dbReference type="NCBI Taxonomy" id="2606893"/>
    <lineage>
        <taxon>Eukaryota</taxon>
        <taxon>Fungi</taxon>
        <taxon>Dikarya</taxon>
        <taxon>Ascomycota</taxon>
        <taxon>Saccharomycotina</taxon>
        <taxon>Dipodascomycetes</taxon>
        <taxon>Dipodascales</taxon>
        <taxon>Dipodascaceae</taxon>
        <taxon>Magnusiomyces</taxon>
    </lineage>
</organism>
<gene>
    <name evidence="4" type="ORF">SAPINGB_P005992</name>
</gene>
<dbReference type="Gene3D" id="3.40.50.10900">
    <property type="entry name" value="PAC-like subunit"/>
    <property type="match status" value="2"/>
</dbReference>
<dbReference type="PANTHER" id="PTHR12970:SF1">
    <property type="entry name" value="PROTEASOME ASSEMBLY CHAPERONE 2"/>
    <property type="match status" value="1"/>
</dbReference>
<dbReference type="GeneID" id="43584806"/>
<dbReference type="EMBL" id="CABVLU010000005">
    <property type="protein sequence ID" value="VVT58010.1"/>
    <property type="molecule type" value="Genomic_DNA"/>
</dbReference>
<dbReference type="InterPro" id="IPR016562">
    <property type="entry name" value="Proteasome_assmbl_chp_2_euk"/>
</dbReference>
<keyword evidence="2" id="KW-0143">Chaperone</keyword>
<dbReference type="GO" id="GO:0005634">
    <property type="term" value="C:nucleus"/>
    <property type="evidence" value="ECO:0007669"/>
    <property type="project" value="TreeGrafter"/>
</dbReference>
<sequence length="315" mass="33295">MTATEQIFYPALGKSLEDVQKTLNGSILVVPTVSVANVPQLAIDLLIHSLGLTLVGRLSDKYLYPFAGPRDAPSLPTPTTPISSGISTAIEVYNSPKLNLTVIQLRAPPLPNCRRAFVRSTLAPFVSQFKFSETIVAGSSNAALSEAVPPPRFKLFHKKSGPSADLAGVDSLSSRLAGLSIGKDLAGEMASEAPLSPVELPESGFTLDALVEIAALQGPSISGQSTSTGKPTLAKVCAAVIYVYEGDNFYDAHEFADRLAAVCGLDVSAVKSALPQPPKKRHATGEEPPKWVEPLSWQGVYGKEIPIGLEEGLYS</sequence>
<dbReference type="Proteomes" id="UP000398389">
    <property type="component" value="Unassembled WGS sequence"/>
</dbReference>
<accession>A0A5E8C4Q1</accession>
<dbReference type="PIRSF" id="PIRSF010044">
    <property type="entry name" value="UCP010044"/>
    <property type="match status" value="1"/>
</dbReference>
<dbReference type="Pfam" id="PF09754">
    <property type="entry name" value="PAC2"/>
    <property type="match status" value="1"/>
</dbReference>
<keyword evidence="5" id="KW-1185">Reference proteome</keyword>
<evidence type="ECO:0000256" key="2">
    <source>
        <dbReference type="ARBA" id="ARBA00023186"/>
    </source>
</evidence>
<dbReference type="PANTHER" id="PTHR12970">
    <property type="entry name" value="PROTEASOME ASSEMBLY CHAPERONE 2"/>
    <property type="match status" value="1"/>
</dbReference>
<dbReference type="InterPro" id="IPR019151">
    <property type="entry name" value="Proteasome_assmbl_chaperone_2"/>
</dbReference>
<comment type="similarity">
    <text evidence="3">Belongs to the PSMG2 family.</text>
</comment>
<dbReference type="GO" id="GO:0005829">
    <property type="term" value="C:cytosol"/>
    <property type="evidence" value="ECO:0007669"/>
    <property type="project" value="TreeGrafter"/>
</dbReference>
<name>A0A5E8C4Q1_9ASCO</name>
<dbReference type="GO" id="GO:0043248">
    <property type="term" value="P:proteasome assembly"/>
    <property type="evidence" value="ECO:0007669"/>
    <property type="project" value="TreeGrafter"/>
</dbReference>
<protein>
    <recommendedName>
        <fullName evidence="1">Proteasome assembly chaperone 2</fullName>
    </recommendedName>
</protein>
<dbReference type="AlphaFoldDB" id="A0A5E8C4Q1"/>
<evidence type="ECO:0000256" key="3">
    <source>
        <dbReference type="ARBA" id="ARBA00025745"/>
    </source>
</evidence>
<evidence type="ECO:0000256" key="1">
    <source>
        <dbReference type="ARBA" id="ARBA00019186"/>
    </source>
</evidence>
<evidence type="ECO:0000313" key="4">
    <source>
        <dbReference type="EMBL" id="VVT58010.1"/>
    </source>
</evidence>